<evidence type="ECO:0000313" key="1">
    <source>
        <dbReference type="EMBL" id="KAK2949798.1"/>
    </source>
</evidence>
<protein>
    <recommendedName>
        <fullName evidence="3">Right handed beta helix domain-containing protein</fullName>
    </recommendedName>
</protein>
<keyword evidence="2" id="KW-1185">Reference proteome</keyword>
<organism evidence="1 2">
    <name type="scientific">Blattamonas nauphoetae</name>
    <dbReference type="NCBI Taxonomy" id="2049346"/>
    <lineage>
        <taxon>Eukaryota</taxon>
        <taxon>Metamonada</taxon>
        <taxon>Preaxostyla</taxon>
        <taxon>Oxymonadida</taxon>
        <taxon>Blattamonas</taxon>
    </lineage>
</organism>
<proteinExistence type="predicted"/>
<dbReference type="Proteomes" id="UP001281761">
    <property type="component" value="Unassembled WGS sequence"/>
</dbReference>
<gene>
    <name evidence="1" type="ORF">BLNAU_15280</name>
</gene>
<name>A0ABQ9XBE0_9EUKA</name>
<accession>A0ABQ9XBE0</accession>
<reference evidence="1 2" key="1">
    <citation type="journal article" date="2022" name="bioRxiv">
        <title>Genomics of Preaxostyla Flagellates Illuminates Evolutionary Transitions and the Path Towards Mitochondrial Loss.</title>
        <authorList>
            <person name="Novak L.V.F."/>
            <person name="Treitli S.C."/>
            <person name="Pyrih J."/>
            <person name="Halakuc P."/>
            <person name="Pipaliya S.V."/>
            <person name="Vacek V."/>
            <person name="Brzon O."/>
            <person name="Soukal P."/>
            <person name="Eme L."/>
            <person name="Dacks J.B."/>
            <person name="Karnkowska A."/>
            <person name="Elias M."/>
            <person name="Hampl V."/>
        </authorList>
    </citation>
    <scope>NUCLEOTIDE SEQUENCE [LARGE SCALE GENOMIC DNA]</scope>
    <source>
        <strain evidence="1">NAU3</strain>
        <tissue evidence="1">Gut</tissue>
    </source>
</reference>
<dbReference type="EMBL" id="JARBJD010000149">
    <property type="protein sequence ID" value="KAK2949798.1"/>
    <property type="molecule type" value="Genomic_DNA"/>
</dbReference>
<sequence>MVESTTLDLFGNKTKIMHMETRTEASKPDLSVEYQNRIEAETPTNTMFLFSNSTISLWNVFLDSSRTGTTVGRLWSSYLTVVRNQIISNAECSPFVIVGGGNGRGSSVRVIDSVHESCDAGVLLPLVWERSSEWEKWKDTEREGWGDVGSNFVSGSGLEVKNVHLIVGSGPLFGGLEESINASEMQSFEVETRLVGSLIWNTTSRVGDAEGVRAGGSGGLGRVVVGIAEGIVGSDVQESTNHLSGTAIGGMDVGGSVLSHNTSFTRCHTPSSQNADTNTRLNKHYKNRFIVTSGTTLNHKFSLCTFKKCTSSNQGGAMYAARAGFNIQIERCSFHNCTSTSDAGAVYINSVDGTFSLSSSIFIGCSAERYGGSVVMRNLTAVSISRCAFLDATAGDCGAGNCRQTYTTNSSLGGGAVRFQIIQVIEWARA</sequence>
<evidence type="ECO:0000313" key="2">
    <source>
        <dbReference type="Proteomes" id="UP001281761"/>
    </source>
</evidence>
<evidence type="ECO:0008006" key="3">
    <source>
        <dbReference type="Google" id="ProtNLM"/>
    </source>
</evidence>
<comment type="caution">
    <text evidence="1">The sequence shown here is derived from an EMBL/GenBank/DDBJ whole genome shotgun (WGS) entry which is preliminary data.</text>
</comment>